<organism evidence="2 3">
    <name type="scientific">Halalkaliarchaeum desulfuricum</name>
    <dbReference type="NCBI Taxonomy" id="2055893"/>
    <lineage>
        <taxon>Archaea</taxon>
        <taxon>Methanobacteriati</taxon>
        <taxon>Methanobacteriota</taxon>
        <taxon>Stenosarchaea group</taxon>
        <taxon>Halobacteria</taxon>
        <taxon>Halobacteriales</taxon>
        <taxon>Haloferacaceae</taxon>
        <taxon>Halalkaliarchaeum</taxon>
    </lineage>
</organism>
<name>A0A343TN61_9EURY</name>
<evidence type="ECO:0000256" key="1">
    <source>
        <dbReference type="SAM" id="MobiDB-lite"/>
    </source>
</evidence>
<dbReference type="GO" id="GO:0005975">
    <property type="term" value="P:carbohydrate metabolic process"/>
    <property type="evidence" value="ECO:0007669"/>
    <property type="project" value="InterPro"/>
</dbReference>
<accession>A0A343TN61</accession>
<evidence type="ECO:0000313" key="3">
    <source>
        <dbReference type="Proteomes" id="UP000263012"/>
    </source>
</evidence>
<dbReference type="InterPro" id="IPR008928">
    <property type="entry name" value="6-hairpin_glycosidase_sf"/>
</dbReference>
<dbReference type="SUPFAM" id="SSF48208">
    <property type="entry name" value="Six-hairpin glycosidases"/>
    <property type="match status" value="1"/>
</dbReference>
<dbReference type="EMBL" id="CP025066">
    <property type="protein sequence ID" value="AUX10533.1"/>
    <property type="molecule type" value="Genomic_DNA"/>
</dbReference>
<keyword evidence="3" id="KW-1185">Reference proteome</keyword>
<protein>
    <submittedName>
        <fullName evidence="2">AglQ family protein</fullName>
    </submittedName>
</protein>
<dbReference type="RefSeq" id="WP_133412175.1">
    <property type="nucleotide sequence ID" value="NZ_CP025066.1"/>
</dbReference>
<proteinExistence type="predicted"/>
<evidence type="ECO:0000313" key="2">
    <source>
        <dbReference type="EMBL" id="AUX10533.1"/>
    </source>
</evidence>
<dbReference type="OrthoDB" id="197991at2157"/>
<reference evidence="3" key="1">
    <citation type="submission" date="2017-11" db="EMBL/GenBank/DDBJ databases">
        <title>Phenotypic and genomic properties of facultatively anaerobic sulfur-reducing natronoarchaea from hypersaline soda lakes.</title>
        <authorList>
            <person name="Sorokin D.Y."/>
            <person name="Kublanov I.V."/>
            <person name="Roman P."/>
            <person name="Sinninghe Damste J.S."/>
            <person name="Golyshin P.N."/>
            <person name="Rojo D."/>
            <person name="Ciordia S."/>
            <person name="Mena M.D.C."/>
            <person name="Ferrer M."/>
            <person name="Messina E."/>
            <person name="Smedile F."/>
            <person name="La Spada G."/>
            <person name="La Cono V."/>
            <person name="Yakimov M.M."/>
        </authorList>
    </citation>
    <scope>NUCLEOTIDE SEQUENCE [LARGE SCALE GENOMIC DNA]</scope>
    <source>
        <strain evidence="3">AArc-Sl</strain>
    </source>
</reference>
<feature type="region of interest" description="Disordered" evidence="1">
    <location>
        <begin position="29"/>
        <end position="48"/>
    </location>
</feature>
<gene>
    <name evidence="2" type="primary">aglQ</name>
    <name evidence="2" type="ORF">AArcSl_2922</name>
</gene>
<dbReference type="AlphaFoldDB" id="A0A343TN61"/>
<dbReference type="GeneID" id="39377321"/>
<sequence>MSECESGEVEFVTIHELLERSAESALELQRNDGSFPPGNNGPYQDDSTPVRNTANWLKILSFVYEQTGKRKFKQASNSAVEYLKQDELRPYGYTYICRRSNKKDSCNGVVGQANVIEAMGRAGNYLDKPELYDFAAQIYNLHPFNKNIGVWNRREIDGTILTTDRTFNHQLIFATASSLISDLNDRNEMHREISVFLNNLSQNMGYDSSGLIIHRLRPTIGLFDIVSILRDKSPELFLNQILHTKRRILQDKDVKSKEQGYQSVNLYWLANLKRRRPEHDIWSDLPINKLINVTRTTEYRSQAKQSVNWFSNMPPGFEIAHALNTFDQDPDYNEMRYWIEMALNNHYDKKTNQFVKNCDDPDTLNALLYKLIDLPNLSVRL</sequence>
<dbReference type="KEGG" id="hdf:AArcSl_2922"/>
<dbReference type="Proteomes" id="UP000263012">
    <property type="component" value="Chromosome"/>
</dbReference>